<evidence type="ECO:0000256" key="6">
    <source>
        <dbReference type="ARBA" id="ARBA00022692"/>
    </source>
</evidence>
<keyword evidence="4 14" id="KW-0349">Heme</keyword>
<dbReference type="SUPFAM" id="SSF46626">
    <property type="entry name" value="Cytochrome c"/>
    <property type="match status" value="1"/>
</dbReference>
<feature type="transmembrane region" description="Helical" evidence="16">
    <location>
        <begin position="291"/>
        <end position="310"/>
    </location>
</feature>
<keyword evidence="9" id="KW-0249">Electron transport</keyword>
<dbReference type="Gene3D" id="1.10.760.10">
    <property type="entry name" value="Cytochrome c-like domain"/>
    <property type="match status" value="1"/>
</dbReference>
<keyword evidence="12" id="KW-0496">Mitochondrion</keyword>
<dbReference type="InterPro" id="IPR021157">
    <property type="entry name" value="Cyt_c1_TM_anchor_C"/>
</dbReference>
<keyword evidence="6 16" id="KW-0812">Transmembrane</keyword>
<evidence type="ECO:0000256" key="9">
    <source>
        <dbReference type="ARBA" id="ARBA00022982"/>
    </source>
</evidence>
<dbReference type="PROSITE" id="PS51007">
    <property type="entry name" value="CYTC"/>
    <property type="match status" value="1"/>
</dbReference>
<organism evidence="18 19">
    <name type="scientific">Elliptochloris bilobata</name>
    <dbReference type="NCBI Taxonomy" id="381761"/>
    <lineage>
        <taxon>Eukaryota</taxon>
        <taxon>Viridiplantae</taxon>
        <taxon>Chlorophyta</taxon>
        <taxon>core chlorophytes</taxon>
        <taxon>Trebouxiophyceae</taxon>
        <taxon>Trebouxiophyceae incertae sedis</taxon>
        <taxon>Elliptochloris clade</taxon>
        <taxon>Elliptochloris</taxon>
    </lineage>
</organism>
<proteinExistence type="inferred from homology"/>
<dbReference type="Proteomes" id="UP001445335">
    <property type="component" value="Unassembled WGS sequence"/>
</dbReference>
<evidence type="ECO:0000256" key="5">
    <source>
        <dbReference type="ARBA" id="ARBA00022660"/>
    </source>
</evidence>
<evidence type="ECO:0000256" key="4">
    <source>
        <dbReference type="ARBA" id="ARBA00022617"/>
    </source>
</evidence>
<comment type="subcellular location">
    <subcellularLocation>
        <location evidence="1">Mitochondrion inner membrane</location>
    </subcellularLocation>
</comment>
<keyword evidence="19" id="KW-1185">Reference proteome</keyword>
<keyword evidence="10 16" id="KW-1133">Transmembrane helix</keyword>
<comment type="similarity">
    <text evidence="2">Belongs to the cytochrome c family.</text>
</comment>
<feature type="binding site" description="covalent" evidence="14">
    <location>
        <position position="248"/>
    </location>
    <ligand>
        <name>heme c</name>
        <dbReference type="ChEBI" id="CHEBI:61717"/>
    </ligand>
</feature>
<dbReference type="FunFam" id="1.20.5.100:FF:000003">
    <property type="entry name" value="Cytochrome c1, heme protein, mitochondrial"/>
    <property type="match status" value="1"/>
</dbReference>
<feature type="domain" description="Cytochrome c" evidence="17">
    <location>
        <begin position="112"/>
        <end position="282"/>
    </location>
</feature>
<dbReference type="PANTHER" id="PTHR10266:SF3">
    <property type="entry name" value="CYTOCHROME C1, HEME PROTEIN, MITOCHONDRIAL"/>
    <property type="match status" value="1"/>
</dbReference>
<gene>
    <name evidence="18" type="ORF">WJX81_005903</name>
</gene>
<dbReference type="GO" id="GO:0020037">
    <property type="term" value="F:heme binding"/>
    <property type="evidence" value="ECO:0007669"/>
    <property type="project" value="InterPro"/>
</dbReference>
<keyword evidence="3" id="KW-0813">Transport</keyword>
<evidence type="ECO:0000256" key="8">
    <source>
        <dbReference type="ARBA" id="ARBA00022792"/>
    </source>
</evidence>
<reference evidence="18 19" key="1">
    <citation type="journal article" date="2024" name="Nat. Commun.">
        <title>Phylogenomics reveals the evolutionary origins of lichenization in chlorophyte algae.</title>
        <authorList>
            <person name="Puginier C."/>
            <person name="Libourel C."/>
            <person name="Otte J."/>
            <person name="Skaloud P."/>
            <person name="Haon M."/>
            <person name="Grisel S."/>
            <person name="Petersen M."/>
            <person name="Berrin J.G."/>
            <person name="Delaux P.M."/>
            <person name="Dal Grande F."/>
            <person name="Keller J."/>
        </authorList>
    </citation>
    <scope>NUCLEOTIDE SEQUENCE [LARGE SCALE GENOMIC DNA]</scope>
    <source>
        <strain evidence="18 19">SAG 245.80</strain>
    </source>
</reference>
<evidence type="ECO:0000256" key="14">
    <source>
        <dbReference type="PIRSR" id="PIRSR602326-1"/>
    </source>
</evidence>
<evidence type="ECO:0000256" key="2">
    <source>
        <dbReference type="ARBA" id="ARBA00006488"/>
    </source>
</evidence>
<dbReference type="Gene3D" id="1.20.5.100">
    <property type="entry name" value="Cytochrome c1, transmembrane anchor, C-terminal"/>
    <property type="match status" value="1"/>
</dbReference>
<feature type="binding site" description="covalent" evidence="14">
    <location>
        <position position="125"/>
    </location>
    <ligand>
        <name>heme c</name>
        <dbReference type="ChEBI" id="CHEBI:61717"/>
    </ligand>
</feature>
<evidence type="ECO:0000256" key="16">
    <source>
        <dbReference type="SAM" id="Phobius"/>
    </source>
</evidence>
<evidence type="ECO:0000256" key="1">
    <source>
        <dbReference type="ARBA" id="ARBA00004273"/>
    </source>
</evidence>
<keyword evidence="7 14" id="KW-0479">Metal-binding</keyword>
<comment type="caution">
    <text evidence="18">The sequence shown here is derived from an EMBL/GenBank/DDBJ whole genome shotgun (WGS) entry which is preliminary data.</text>
</comment>
<feature type="binding site" description="covalent" evidence="14">
    <location>
        <position position="129"/>
    </location>
    <ligand>
        <name>heme c</name>
        <dbReference type="ChEBI" id="CHEBI:61717"/>
    </ligand>
</feature>
<accession>A0AAW1QMP3</accession>
<dbReference type="FunFam" id="1.10.760.10:FF:000002">
    <property type="entry name" value="Cytochrome c1, heme protein"/>
    <property type="match status" value="1"/>
</dbReference>
<dbReference type="InterPro" id="IPR036909">
    <property type="entry name" value="Cyt_c-like_dom_sf"/>
</dbReference>
<evidence type="ECO:0000256" key="10">
    <source>
        <dbReference type="ARBA" id="ARBA00022989"/>
    </source>
</evidence>
<keyword evidence="11 14" id="KW-0408">Iron</keyword>
<dbReference type="GO" id="GO:0046872">
    <property type="term" value="F:metal ion binding"/>
    <property type="evidence" value="ECO:0007669"/>
    <property type="project" value="UniProtKB-KW"/>
</dbReference>
<keyword evidence="8" id="KW-0999">Mitochondrion inner membrane</keyword>
<feature type="binding site" description="covalent" evidence="14">
    <location>
        <position position="128"/>
    </location>
    <ligand>
        <name>heme c</name>
        <dbReference type="ChEBI" id="CHEBI:61717"/>
    </ligand>
</feature>
<name>A0AAW1QMP3_9CHLO</name>
<evidence type="ECO:0000259" key="17">
    <source>
        <dbReference type="PROSITE" id="PS51007"/>
    </source>
</evidence>
<dbReference type="InterPro" id="IPR009056">
    <property type="entry name" value="Cyt_c-like_dom"/>
</dbReference>
<feature type="region of interest" description="Disordered" evidence="15">
    <location>
        <begin position="155"/>
        <end position="191"/>
    </location>
</feature>
<evidence type="ECO:0000256" key="12">
    <source>
        <dbReference type="ARBA" id="ARBA00023128"/>
    </source>
</evidence>
<dbReference type="PRINTS" id="PR00603">
    <property type="entry name" value="CYTOCHROMEC1"/>
</dbReference>
<dbReference type="AlphaFoldDB" id="A0AAW1QMP3"/>
<evidence type="ECO:0000256" key="7">
    <source>
        <dbReference type="ARBA" id="ARBA00022723"/>
    </source>
</evidence>
<evidence type="ECO:0000256" key="13">
    <source>
        <dbReference type="ARBA" id="ARBA00023136"/>
    </source>
</evidence>
<dbReference type="PANTHER" id="PTHR10266">
    <property type="entry name" value="CYTOCHROME C1"/>
    <property type="match status" value="1"/>
</dbReference>
<dbReference type="GO" id="GO:0009055">
    <property type="term" value="F:electron transfer activity"/>
    <property type="evidence" value="ECO:0007669"/>
    <property type="project" value="InterPro"/>
</dbReference>
<dbReference type="EMBL" id="JALJOU010000084">
    <property type="protein sequence ID" value="KAK9822708.1"/>
    <property type="molecule type" value="Genomic_DNA"/>
</dbReference>
<evidence type="ECO:0000256" key="15">
    <source>
        <dbReference type="SAM" id="MobiDB-lite"/>
    </source>
</evidence>
<dbReference type="Pfam" id="PF02167">
    <property type="entry name" value="Cytochrom_C1"/>
    <property type="match status" value="1"/>
</dbReference>
<dbReference type="SUPFAM" id="SSF81496">
    <property type="entry name" value="Cytochrome c1 subunit of cytochrome bc1 complex (Ubiquinol-cytochrome c reductase), transmembrane anchor"/>
    <property type="match status" value="1"/>
</dbReference>
<protein>
    <recommendedName>
        <fullName evidence="17">Cytochrome c domain-containing protein</fullName>
    </recommendedName>
</protein>
<evidence type="ECO:0000256" key="3">
    <source>
        <dbReference type="ARBA" id="ARBA00022448"/>
    </source>
</evidence>
<keyword evidence="13 16" id="KW-0472">Membrane</keyword>
<keyword evidence="5" id="KW-0679">Respiratory chain</keyword>
<evidence type="ECO:0000313" key="18">
    <source>
        <dbReference type="EMBL" id="KAK9822708.1"/>
    </source>
</evidence>
<evidence type="ECO:0000313" key="19">
    <source>
        <dbReference type="Proteomes" id="UP001445335"/>
    </source>
</evidence>
<sequence length="329" mass="35595">MLRSRGTALLCATKAAACTSARDGASMVAQVAPAAAAAVNAQGVHSASAAQAEPAQAAGSAGWRRGALVAAGLAGFAAMGSIALAEDESEHGLHAPRYPWPHDGIFSSYDHAAIRRGHQVYTQVCAACHSMYQIHYRDLVGVAFTEEEVKSMAAEIEFTDGPNDEGEQYERPGRLSDPLPRPYPNEEAARYANGGAYPPDLSLITKARHDGQNYVFSLLLGYREPPAGVSVREGLYYNPYFPGGAIAMPKMLVDEGTEYDDGTVATEAQQAKDVTTYLAWAAEPEHDDRKLMGVKFIFVLAIVWITAAYYKRWKWAPIKSRRVIVDVVN</sequence>
<dbReference type="GO" id="GO:0006122">
    <property type="term" value="P:mitochondrial electron transport, ubiquinol to cytochrome c"/>
    <property type="evidence" value="ECO:0007669"/>
    <property type="project" value="TreeGrafter"/>
</dbReference>
<dbReference type="GO" id="GO:0005743">
    <property type="term" value="C:mitochondrial inner membrane"/>
    <property type="evidence" value="ECO:0007669"/>
    <property type="project" value="UniProtKB-SubCell"/>
</dbReference>
<dbReference type="InterPro" id="IPR002326">
    <property type="entry name" value="Cyt_c1"/>
</dbReference>
<evidence type="ECO:0000256" key="11">
    <source>
        <dbReference type="ARBA" id="ARBA00023004"/>
    </source>
</evidence>
<comment type="cofactor">
    <cofactor evidence="14">
        <name>heme c</name>
        <dbReference type="ChEBI" id="CHEBI:61717"/>
    </cofactor>
    <text evidence="14">Binds 1 heme c group covalently per subunit.</text>
</comment>